<dbReference type="EMBL" id="LK022848">
    <property type="protein sequence ID" value="CDR06411.1"/>
    <property type="molecule type" value="Genomic_DNA"/>
</dbReference>
<gene>
    <name evidence="2" type="ORF">J2Z30_001943</name>
    <name evidence="1" type="ORF">SIRAN3306</name>
</gene>
<evidence type="ECO:0000313" key="2">
    <source>
        <dbReference type="EMBL" id="MBP2060941.1"/>
    </source>
</evidence>
<keyword evidence="1" id="KW-0418">Kinase</keyword>
<dbReference type="Proteomes" id="UP000756710">
    <property type="component" value="Unassembled WGS sequence"/>
</dbReference>
<protein>
    <submittedName>
        <fullName evidence="1">Two-component system sensor kinase</fullName>
    </submittedName>
</protein>
<name>A0A060ZSN6_9ACTN</name>
<dbReference type="HOGENOM" id="CLU_3367645_0_0_11"/>
<reference evidence="1" key="1">
    <citation type="submission" date="2014-05" db="EMBL/GenBank/DDBJ databases">
        <authorList>
            <person name="Horn Fabian"/>
        </authorList>
    </citation>
    <scope>NUCLEOTIDE SEQUENCE</scope>
</reference>
<dbReference type="GO" id="GO:0016301">
    <property type="term" value="F:kinase activity"/>
    <property type="evidence" value="ECO:0007669"/>
    <property type="project" value="UniProtKB-KW"/>
</dbReference>
<dbReference type="AlphaFoldDB" id="A0A060ZSN6"/>
<keyword evidence="3" id="KW-1185">Reference proteome</keyword>
<evidence type="ECO:0000313" key="1">
    <source>
        <dbReference type="EMBL" id="CDR06411.1"/>
    </source>
</evidence>
<accession>A0A060ZSN6</accession>
<reference evidence="2 3" key="2">
    <citation type="submission" date="2021-03" db="EMBL/GenBank/DDBJ databases">
        <title>Genomic Encyclopedia of Type Strains, Phase IV (KMG-IV): sequencing the most valuable type-strain genomes for metagenomic binning, comparative biology and taxonomic classification.</title>
        <authorList>
            <person name="Goeker M."/>
        </authorList>
    </citation>
    <scope>NUCLEOTIDE SEQUENCE [LARGE SCALE GENOMIC DNA]</scope>
    <source>
        <strain evidence="2 3">DSM 41954</strain>
    </source>
</reference>
<sequence>MHDYHQAALHAVREGLLMLDGQRRIARSPPRCRRG</sequence>
<organism evidence="1">
    <name type="scientific">Streptomyces iranensis</name>
    <dbReference type="NCBI Taxonomy" id="576784"/>
    <lineage>
        <taxon>Bacteria</taxon>
        <taxon>Bacillati</taxon>
        <taxon>Actinomycetota</taxon>
        <taxon>Actinomycetes</taxon>
        <taxon>Kitasatosporales</taxon>
        <taxon>Streptomycetaceae</taxon>
        <taxon>Streptomyces</taxon>
        <taxon>Streptomyces violaceusniger group</taxon>
    </lineage>
</organism>
<keyword evidence="1" id="KW-0808">Transferase</keyword>
<evidence type="ECO:0000313" key="3">
    <source>
        <dbReference type="Proteomes" id="UP000756710"/>
    </source>
</evidence>
<proteinExistence type="predicted"/>
<dbReference type="EMBL" id="JAGGLR010000004">
    <property type="protein sequence ID" value="MBP2060941.1"/>
    <property type="molecule type" value="Genomic_DNA"/>
</dbReference>